<protein>
    <submittedName>
        <fullName evidence="2">Uncharacterized protein</fullName>
    </submittedName>
</protein>
<keyword evidence="1" id="KW-0812">Transmembrane</keyword>
<dbReference type="AlphaFoldDB" id="A0A834YJ26"/>
<dbReference type="EMBL" id="JABCRI010000021">
    <property type="protein sequence ID" value="KAF8380491.1"/>
    <property type="molecule type" value="Genomic_DNA"/>
</dbReference>
<feature type="transmembrane region" description="Helical" evidence="1">
    <location>
        <begin position="24"/>
        <end position="47"/>
    </location>
</feature>
<sequence length="751" mass="84892">MGMSGCNLQGSLNDSKFSEPLPWIGIYVAAASLACLIGMAADALCVLRCRQFWFPCRYFSLNATSLALIAIAMKLPVDLNTSMPRRQDQLSKLSSTVLVCTIMGNFMPSLGTMENIEIWMNMLALGILIFTIIVNVCIQMGTGVIYIFQLEHAVIMFFMLVQLVILAFSALTVPTTRQYLQKKYRYKHQLAMKESPDMAGSFEVKKMKEDLKKYWTMAYTCSPQYVMARSVTCTASGVLCLLCALILTETMLRSYMMAGSLRFCNGKSDYKWSTTLILIIQSIAVGVGTIAPACRWFNAIILGHTARANRSYKMEFKVENFWVQRMVQWKECPTALFICGRQFRKFFHDTKNLCLDFCIGTQTVIVLVSKSVQLTSILFVSLVSMFLSCCCCCCCKGLSEKIQCNISASKNESELDSQPSKKLNMSRFVLHLEGEEKLVELIMNSCDATYHWIRRGNKKQPHYLIKLLEKSTASQGFKGVGEFDNDQVPSLHSEEPPNCWALPVVTLTSIILALPNMDHDVINGFVRGVSEGLRYVRLIEDNLDANGGCINIRKAADIVWLRIDLYNQWQDEKLHKMALEGQSPKEIIERLADAGKNRVMEFKNSSRYVCVKENPLEWPIKVIAANSMYRLSQAILQDYDRCGYQMVERLFERLSVMTSDILGACLTNLPRVISMKCYSPAIEEGERNIREATCLLGETEEILKTLEQQGLSGMDPDQIASIDNWHFFNKKKNPSSIPSSLSNNELYLSIE</sequence>
<feature type="transmembrane region" description="Helical" evidence="1">
    <location>
        <begin position="276"/>
        <end position="297"/>
    </location>
</feature>
<feature type="transmembrane region" description="Helical" evidence="1">
    <location>
        <begin position="59"/>
        <end position="77"/>
    </location>
</feature>
<keyword evidence="1" id="KW-0472">Membrane</keyword>
<proteinExistence type="predicted"/>
<accession>A0A834YJ26</accession>
<feature type="transmembrane region" description="Helical" evidence="1">
    <location>
        <begin position="154"/>
        <end position="173"/>
    </location>
</feature>
<evidence type="ECO:0000256" key="1">
    <source>
        <dbReference type="SAM" id="Phobius"/>
    </source>
</evidence>
<dbReference type="OMA" id="ATDHWIE"/>
<gene>
    <name evidence="2" type="ORF">HHK36_027978</name>
</gene>
<dbReference type="OrthoDB" id="1915303at2759"/>
<comment type="caution">
    <text evidence="2">The sequence shown here is derived from an EMBL/GenBank/DDBJ whole genome shotgun (WGS) entry which is preliminary data.</text>
</comment>
<name>A0A834YJ26_TETSI</name>
<evidence type="ECO:0000313" key="3">
    <source>
        <dbReference type="Proteomes" id="UP000655225"/>
    </source>
</evidence>
<dbReference type="PANTHER" id="PTHR35307:SF3">
    <property type="entry name" value="DUF4220 DOMAIN-CONTAINING PROTEIN"/>
    <property type="match status" value="1"/>
</dbReference>
<dbReference type="PANTHER" id="PTHR35307">
    <property type="entry name" value="PROTEIN, PUTATIVE-RELATED"/>
    <property type="match status" value="1"/>
</dbReference>
<keyword evidence="3" id="KW-1185">Reference proteome</keyword>
<reference evidence="2 3" key="1">
    <citation type="submission" date="2020-04" db="EMBL/GenBank/DDBJ databases">
        <title>Plant Genome Project.</title>
        <authorList>
            <person name="Zhang R.-G."/>
        </authorList>
    </citation>
    <scope>NUCLEOTIDE SEQUENCE [LARGE SCALE GENOMIC DNA]</scope>
    <source>
        <strain evidence="2">YNK0</strain>
        <tissue evidence="2">Leaf</tissue>
    </source>
</reference>
<feature type="transmembrane region" description="Helical" evidence="1">
    <location>
        <begin position="226"/>
        <end position="247"/>
    </location>
</feature>
<organism evidence="2 3">
    <name type="scientific">Tetracentron sinense</name>
    <name type="common">Spur-leaf</name>
    <dbReference type="NCBI Taxonomy" id="13715"/>
    <lineage>
        <taxon>Eukaryota</taxon>
        <taxon>Viridiplantae</taxon>
        <taxon>Streptophyta</taxon>
        <taxon>Embryophyta</taxon>
        <taxon>Tracheophyta</taxon>
        <taxon>Spermatophyta</taxon>
        <taxon>Magnoliopsida</taxon>
        <taxon>Trochodendrales</taxon>
        <taxon>Trochodendraceae</taxon>
        <taxon>Tetracentron</taxon>
    </lineage>
</organism>
<dbReference type="Proteomes" id="UP000655225">
    <property type="component" value="Unassembled WGS sequence"/>
</dbReference>
<evidence type="ECO:0000313" key="2">
    <source>
        <dbReference type="EMBL" id="KAF8380491.1"/>
    </source>
</evidence>
<feature type="transmembrane region" description="Helical" evidence="1">
    <location>
        <begin position="122"/>
        <end position="148"/>
    </location>
</feature>
<keyword evidence="1" id="KW-1133">Transmembrane helix</keyword>